<evidence type="ECO:0000313" key="3">
    <source>
        <dbReference type="Proteomes" id="UP000295604"/>
    </source>
</evidence>
<dbReference type="PANTHER" id="PTHR33112:SF10">
    <property type="entry name" value="TOL"/>
    <property type="match status" value="1"/>
</dbReference>
<organism evidence="2 3">
    <name type="scientific">Colletotrichum sidae</name>
    <dbReference type="NCBI Taxonomy" id="1347389"/>
    <lineage>
        <taxon>Eukaryota</taxon>
        <taxon>Fungi</taxon>
        <taxon>Dikarya</taxon>
        <taxon>Ascomycota</taxon>
        <taxon>Pezizomycotina</taxon>
        <taxon>Sordariomycetes</taxon>
        <taxon>Hypocreomycetidae</taxon>
        <taxon>Glomerellales</taxon>
        <taxon>Glomerellaceae</taxon>
        <taxon>Colletotrichum</taxon>
        <taxon>Colletotrichum orbiculare species complex</taxon>
    </lineage>
</organism>
<dbReference type="EMBL" id="QAPF01000096">
    <property type="protein sequence ID" value="TEA16997.1"/>
    <property type="molecule type" value="Genomic_DNA"/>
</dbReference>
<feature type="domain" description="Heterokaryon incompatibility" evidence="1">
    <location>
        <begin position="17"/>
        <end position="138"/>
    </location>
</feature>
<accession>A0A4V3I310</accession>
<dbReference type="Pfam" id="PF06985">
    <property type="entry name" value="HET"/>
    <property type="match status" value="1"/>
</dbReference>
<name>A0A4V3I310_9PEZI</name>
<evidence type="ECO:0000259" key="1">
    <source>
        <dbReference type="Pfam" id="PF06985"/>
    </source>
</evidence>
<dbReference type="Proteomes" id="UP000295604">
    <property type="component" value="Unassembled WGS sequence"/>
</dbReference>
<protein>
    <recommendedName>
        <fullName evidence="1">Heterokaryon incompatibility domain-containing protein</fullName>
    </recommendedName>
</protein>
<reference evidence="2 3" key="1">
    <citation type="submission" date="2018-11" db="EMBL/GenBank/DDBJ databases">
        <title>Genome sequence and assembly of Colletotrichum sidae.</title>
        <authorList>
            <person name="Gan P."/>
            <person name="Shirasu K."/>
        </authorList>
    </citation>
    <scope>NUCLEOTIDE SEQUENCE [LARGE SCALE GENOMIC DNA]</scope>
    <source>
        <strain evidence="2 3">CBS 518.97</strain>
    </source>
</reference>
<evidence type="ECO:0000313" key="2">
    <source>
        <dbReference type="EMBL" id="TEA16997.1"/>
    </source>
</evidence>
<comment type="caution">
    <text evidence="2">The sequence shown here is derived from an EMBL/GenBank/DDBJ whole genome shotgun (WGS) entry which is preliminary data.</text>
</comment>
<proteinExistence type="predicted"/>
<gene>
    <name evidence="2" type="ORF">C8034_v000553</name>
</gene>
<dbReference type="InterPro" id="IPR010730">
    <property type="entry name" value="HET"/>
</dbReference>
<dbReference type="AlphaFoldDB" id="A0A4V3I310"/>
<keyword evidence="3" id="KW-1185">Reference proteome</keyword>
<sequence length="283" mass="32067">MGRRCSILYHTRQRFRIHQWKPPESLPSTFNHAVKATRALGCQCLWTGSLCIIQGPGGDFNRQAKRMEQVYSGAYCVLASSRSPGHYAGFLHPRNPRPTVVLRQERQAAPFYIAETIDDFKSHVLEGSPNKRGWVLQEHALARRTVYFTDHQTDFECGDGVRCETMTKLTNELATFLGDPNFPQVIMKAQQAETYLRYQDLYRTYSHLALSRDSDRTLAIDGLQKRVLEALDARGGYGIFDEGNKGRGSSRGMLPAVIHEVCCVGETEKQDVFTRRNTPCFGD</sequence>
<dbReference type="PANTHER" id="PTHR33112">
    <property type="entry name" value="DOMAIN PROTEIN, PUTATIVE-RELATED"/>
    <property type="match status" value="1"/>
</dbReference>